<dbReference type="InterPro" id="IPR013083">
    <property type="entry name" value="Znf_RING/FYVE/PHD"/>
</dbReference>
<dbReference type="InterPro" id="IPR001841">
    <property type="entry name" value="Znf_RING"/>
</dbReference>
<sequence>MAGNSDSCAVCLCRMRHRVSTPCNHFFCRRCLRKVYDTSPLNSCPLCRAPFEYYIRKRSSGVKIVFFS</sequence>
<dbReference type="Pfam" id="PF13920">
    <property type="entry name" value="zf-C3HC4_3"/>
    <property type="match status" value="1"/>
</dbReference>
<dbReference type="SMART" id="SM00184">
    <property type="entry name" value="RING"/>
    <property type="match status" value="1"/>
</dbReference>
<keyword evidence="1" id="KW-0479">Metal-binding</keyword>
<feature type="domain" description="RING-type" evidence="5">
    <location>
        <begin position="8"/>
        <end position="48"/>
    </location>
</feature>
<dbReference type="InterPro" id="IPR017907">
    <property type="entry name" value="Znf_RING_CS"/>
</dbReference>
<accession>A0A0P8Y0N7</accession>
<keyword evidence="3" id="KW-0862">Zinc</keyword>
<evidence type="ECO:0000256" key="4">
    <source>
        <dbReference type="PROSITE-ProRule" id="PRU00175"/>
    </source>
</evidence>
<dbReference type="KEGG" id="dan:26515167"/>
<dbReference type="AlphaFoldDB" id="A0A0P8Y0N7"/>
<dbReference type="Proteomes" id="UP000007801">
    <property type="component" value="Unassembled WGS sequence"/>
</dbReference>
<dbReference type="GeneID" id="26515167"/>
<keyword evidence="7" id="KW-1185">Reference proteome</keyword>
<dbReference type="InParanoid" id="A0A0P8Y0N7"/>
<dbReference type="EMBL" id="CH902617">
    <property type="protein sequence ID" value="KPU80330.1"/>
    <property type="molecule type" value="Genomic_DNA"/>
</dbReference>
<dbReference type="OrthoDB" id="6105938at2759"/>
<evidence type="ECO:0000256" key="1">
    <source>
        <dbReference type="ARBA" id="ARBA00022723"/>
    </source>
</evidence>
<dbReference type="PROSITE" id="PS50089">
    <property type="entry name" value="ZF_RING_2"/>
    <property type="match status" value="1"/>
</dbReference>
<reference evidence="6 7" key="1">
    <citation type="journal article" date="2007" name="Nature">
        <title>Evolution of genes and genomes on the Drosophila phylogeny.</title>
        <authorList>
            <consortium name="Drosophila 12 Genomes Consortium"/>
            <person name="Clark A.G."/>
            <person name="Eisen M.B."/>
            <person name="Smith D.R."/>
            <person name="Bergman C.M."/>
            <person name="Oliver B."/>
            <person name="Markow T.A."/>
            <person name="Kaufman T.C."/>
            <person name="Kellis M."/>
            <person name="Gelbart W."/>
            <person name="Iyer V.N."/>
            <person name="Pollard D.A."/>
            <person name="Sackton T.B."/>
            <person name="Larracuente A.M."/>
            <person name="Singh N.D."/>
            <person name="Abad J.P."/>
            <person name="Abt D.N."/>
            <person name="Adryan B."/>
            <person name="Aguade M."/>
            <person name="Akashi H."/>
            <person name="Anderson W.W."/>
            <person name="Aquadro C.F."/>
            <person name="Ardell D.H."/>
            <person name="Arguello R."/>
            <person name="Artieri C.G."/>
            <person name="Barbash D.A."/>
            <person name="Barker D."/>
            <person name="Barsanti P."/>
            <person name="Batterham P."/>
            <person name="Batzoglou S."/>
            <person name="Begun D."/>
            <person name="Bhutkar A."/>
            <person name="Blanco E."/>
            <person name="Bosak S.A."/>
            <person name="Bradley R.K."/>
            <person name="Brand A.D."/>
            <person name="Brent M.R."/>
            <person name="Brooks A.N."/>
            <person name="Brown R.H."/>
            <person name="Butlin R.K."/>
            <person name="Caggese C."/>
            <person name="Calvi B.R."/>
            <person name="Bernardo de Carvalho A."/>
            <person name="Caspi A."/>
            <person name="Castrezana S."/>
            <person name="Celniker S.E."/>
            <person name="Chang J.L."/>
            <person name="Chapple C."/>
            <person name="Chatterji S."/>
            <person name="Chinwalla A."/>
            <person name="Civetta A."/>
            <person name="Clifton S.W."/>
            <person name="Comeron J.M."/>
            <person name="Costello J.C."/>
            <person name="Coyne J.A."/>
            <person name="Daub J."/>
            <person name="David R.G."/>
            <person name="Delcher A.L."/>
            <person name="Delehaunty K."/>
            <person name="Do C.B."/>
            <person name="Ebling H."/>
            <person name="Edwards K."/>
            <person name="Eickbush T."/>
            <person name="Evans J.D."/>
            <person name="Filipski A."/>
            <person name="Findeiss S."/>
            <person name="Freyhult E."/>
            <person name="Fulton L."/>
            <person name="Fulton R."/>
            <person name="Garcia A.C."/>
            <person name="Gardiner A."/>
            <person name="Garfield D.A."/>
            <person name="Garvin B.E."/>
            <person name="Gibson G."/>
            <person name="Gilbert D."/>
            <person name="Gnerre S."/>
            <person name="Godfrey J."/>
            <person name="Good R."/>
            <person name="Gotea V."/>
            <person name="Gravely B."/>
            <person name="Greenberg A.J."/>
            <person name="Griffiths-Jones S."/>
            <person name="Gross S."/>
            <person name="Guigo R."/>
            <person name="Gustafson E.A."/>
            <person name="Haerty W."/>
            <person name="Hahn M.W."/>
            <person name="Halligan D.L."/>
            <person name="Halpern A.L."/>
            <person name="Halter G.M."/>
            <person name="Han M.V."/>
            <person name="Heger A."/>
            <person name="Hillier L."/>
            <person name="Hinrichs A.S."/>
            <person name="Holmes I."/>
            <person name="Hoskins R.A."/>
            <person name="Hubisz M.J."/>
            <person name="Hultmark D."/>
            <person name="Huntley M.A."/>
            <person name="Jaffe D.B."/>
            <person name="Jagadeeshan S."/>
            <person name="Jeck W.R."/>
            <person name="Johnson J."/>
            <person name="Jones C.D."/>
            <person name="Jordan W.C."/>
            <person name="Karpen G.H."/>
            <person name="Kataoka E."/>
            <person name="Keightley P.D."/>
            <person name="Kheradpour P."/>
            <person name="Kirkness E.F."/>
            <person name="Koerich L.B."/>
            <person name="Kristiansen K."/>
            <person name="Kudrna D."/>
            <person name="Kulathinal R.J."/>
            <person name="Kumar S."/>
            <person name="Kwok R."/>
            <person name="Lander E."/>
            <person name="Langley C.H."/>
            <person name="Lapoint R."/>
            <person name="Lazzaro B.P."/>
            <person name="Lee S.J."/>
            <person name="Levesque L."/>
            <person name="Li R."/>
            <person name="Lin C.F."/>
            <person name="Lin M.F."/>
            <person name="Lindblad-Toh K."/>
            <person name="Llopart A."/>
            <person name="Long M."/>
            <person name="Low L."/>
            <person name="Lozovsky E."/>
            <person name="Lu J."/>
            <person name="Luo M."/>
            <person name="Machado C.A."/>
            <person name="Makalowski W."/>
            <person name="Marzo M."/>
            <person name="Matsuda M."/>
            <person name="Matzkin L."/>
            <person name="McAllister B."/>
            <person name="McBride C.S."/>
            <person name="McKernan B."/>
            <person name="McKernan K."/>
            <person name="Mendez-Lago M."/>
            <person name="Minx P."/>
            <person name="Mollenhauer M.U."/>
            <person name="Montooth K."/>
            <person name="Mount S.M."/>
            <person name="Mu X."/>
            <person name="Myers E."/>
            <person name="Negre B."/>
            <person name="Newfeld S."/>
            <person name="Nielsen R."/>
            <person name="Noor M.A."/>
            <person name="O'Grady P."/>
            <person name="Pachter L."/>
            <person name="Papaceit M."/>
            <person name="Parisi M.J."/>
            <person name="Parisi M."/>
            <person name="Parts L."/>
            <person name="Pedersen J.S."/>
            <person name="Pesole G."/>
            <person name="Phillippy A.M."/>
            <person name="Ponting C.P."/>
            <person name="Pop M."/>
            <person name="Porcelli D."/>
            <person name="Powell J.R."/>
            <person name="Prohaska S."/>
            <person name="Pruitt K."/>
            <person name="Puig M."/>
            <person name="Quesneville H."/>
            <person name="Ram K.R."/>
            <person name="Rand D."/>
            <person name="Rasmussen M.D."/>
            <person name="Reed L.K."/>
            <person name="Reenan R."/>
            <person name="Reily A."/>
            <person name="Remington K.A."/>
            <person name="Rieger T.T."/>
            <person name="Ritchie M.G."/>
            <person name="Robin C."/>
            <person name="Rogers Y.H."/>
            <person name="Rohde C."/>
            <person name="Rozas J."/>
            <person name="Rubenfield M.J."/>
            <person name="Ruiz A."/>
            <person name="Russo S."/>
            <person name="Salzberg S.L."/>
            <person name="Sanchez-Gracia A."/>
            <person name="Saranga D.J."/>
            <person name="Sato H."/>
            <person name="Schaeffer S.W."/>
            <person name="Schatz M.C."/>
            <person name="Schlenke T."/>
            <person name="Schwartz R."/>
            <person name="Segarra C."/>
            <person name="Singh R.S."/>
            <person name="Sirot L."/>
            <person name="Sirota M."/>
            <person name="Sisneros N.B."/>
            <person name="Smith C.D."/>
            <person name="Smith T.F."/>
            <person name="Spieth J."/>
            <person name="Stage D.E."/>
            <person name="Stark A."/>
            <person name="Stephan W."/>
            <person name="Strausberg R.L."/>
            <person name="Strempel S."/>
            <person name="Sturgill D."/>
            <person name="Sutton G."/>
            <person name="Sutton G.G."/>
            <person name="Tao W."/>
            <person name="Teichmann S."/>
            <person name="Tobari Y.N."/>
            <person name="Tomimura Y."/>
            <person name="Tsolas J.M."/>
            <person name="Valente V.L."/>
            <person name="Venter E."/>
            <person name="Venter J.C."/>
            <person name="Vicario S."/>
            <person name="Vieira F.G."/>
            <person name="Vilella A.J."/>
            <person name="Villasante A."/>
            <person name="Walenz B."/>
            <person name="Wang J."/>
            <person name="Wasserman M."/>
            <person name="Watts T."/>
            <person name="Wilson D."/>
            <person name="Wilson R.K."/>
            <person name="Wing R.A."/>
            <person name="Wolfner M.F."/>
            <person name="Wong A."/>
            <person name="Wong G.K."/>
            <person name="Wu C.I."/>
            <person name="Wu G."/>
            <person name="Yamamoto D."/>
            <person name="Yang H.P."/>
            <person name="Yang S.P."/>
            <person name="Yorke J.A."/>
            <person name="Yoshida K."/>
            <person name="Zdobnov E."/>
            <person name="Zhang P."/>
            <person name="Zhang Y."/>
            <person name="Zimin A.V."/>
            <person name="Baldwin J."/>
            <person name="Abdouelleil A."/>
            <person name="Abdulkadir J."/>
            <person name="Abebe A."/>
            <person name="Abera B."/>
            <person name="Abreu J."/>
            <person name="Acer S.C."/>
            <person name="Aftuck L."/>
            <person name="Alexander A."/>
            <person name="An P."/>
            <person name="Anderson E."/>
            <person name="Anderson S."/>
            <person name="Arachi H."/>
            <person name="Azer M."/>
            <person name="Bachantsang P."/>
            <person name="Barry A."/>
            <person name="Bayul T."/>
            <person name="Berlin A."/>
            <person name="Bessette D."/>
            <person name="Bloom T."/>
            <person name="Blye J."/>
            <person name="Boguslavskiy L."/>
            <person name="Bonnet C."/>
            <person name="Boukhgalter B."/>
            <person name="Bourzgui I."/>
            <person name="Brown A."/>
            <person name="Cahill P."/>
            <person name="Channer S."/>
            <person name="Cheshatsang Y."/>
            <person name="Chuda L."/>
            <person name="Citroen M."/>
            <person name="Collymore A."/>
            <person name="Cooke P."/>
            <person name="Costello M."/>
            <person name="D'Aco K."/>
            <person name="Daza R."/>
            <person name="De Haan G."/>
            <person name="DeGray S."/>
            <person name="DeMaso C."/>
            <person name="Dhargay N."/>
            <person name="Dooley K."/>
            <person name="Dooley E."/>
            <person name="Doricent M."/>
            <person name="Dorje P."/>
            <person name="Dorjee K."/>
            <person name="Dupes A."/>
            <person name="Elong R."/>
            <person name="Falk J."/>
            <person name="Farina A."/>
            <person name="Faro S."/>
            <person name="Ferguson D."/>
            <person name="Fisher S."/>
            <person name="Foley C.D."/>
            <person name="Franke A."/>
            <person name="Friedrich D."/>
            <person name="Gadbois L."/>
            <person name="Gearin G."/>
            <person name="Gearin C.R."/>
            <person name="Giannoukos G."/>
            <person name="Goode T."/>
            <person name="Graham J."/>
            <person name="Grandbois E."/>
            <person name="Grewal S."/>
            <person name="Gyaltsen K."/>
            <person name="Hafez N."/>
            <person name="Hagos B."/>
            <person name="Hall J."/>
            <person name="Henson C."/>
            <person name="Hollinger A."/>
            <person name="Honan T."/>
            <person name="Huard M.D."/>
            <person name="Hughes L."/>
            <person name="Hurhula B."/>
            <person name="Husby M.E."/>
            <person name="Kamat A."/>
            <person name="Kanga B."/>
            <person name="Kashin S."/>
            <person name="Khazanovich D."/>
            <person name="Kisner P."/>
            <person name="Lance K."/>
            <person name="Lara M."/>
            <person name="Lee W."/>
            <person name="Lennon N."/>
            <person name="Letendre F."/>
            <person name="LeVine R."/>
            <person name="Lipovsky A."/>
            <person name="Liu X."/>
            <person name="Liu J."/>
            <person name="Liu S."/>
            <person name="Lokyitsang T."/>
            <person name="Lokyitsang Y."/>
            <person name="Lubonja R."/>
            <person name="Lui A."/>
            <person name="MacDonald P."/>
            <person name="Magnisalis V."/>
            <person name="Maru K."/>
            <person name="Matthews C."/>
            <person name="McCusker W."/>
            <person name="McDonough S."/>
            <person name="Mehta T."/>
            <person name="Meldrim J."/>
            <person name="Meneus L."/>
            <person name="Mihai O."/>
            <person name="Mihalev A."/>
            <person name="Mihova T."/>
            <person name="Mittelman R."/>
            <person name="Mlenga V."/>
            <person name="Montmayeur A."/>
            <person name="Mulrain L."/>
            <person name="Navidi A."/>
            <person name="Naylor J."/>
            <person name="Negash T."/>
            <person name="Nguyen T."/>
            <person name="Nguyen N."/>
            <person name="Nicol R."/>
            <person name="Norbu C."/>
            <person name="Norbu N."/>
            <person name="Novod N."/>
            <person name="O'Neill B."/>
            <person name="Osman S."/>
            <person name="Markiewicz E."/>
            <person name="Oyono O.L."/>
            <person name="Patti C."/>
            <person name="Phunkhang P."/>
            <person name="Pierre F."/>
            <person name="Priest M."/>
            <person name="Raghuraman S."/>
            <person name="Rege F."/>
            <person name="Reyes R."/>
            <person name="Rise C."/>
            <person name="Rogov P."/>
            <person name="Ross K."/>
            <person name="Ryan E."/>
            <person name="Settipalli S."/>
            <person name="Shea T."/>
            <person name="Sherpa N."/>
            <person name="Shi L."/>
            <person name="Shih D."/>
            <person name="Sparrow T."/>
            <person name="Spaulding J."/>
            <person name="Stalker J."/>
            <person name="Stange-Thomann N."/>
            <person name="Stavropoulos S."/>
            <person name="Stone C."/>
            <person name="Strader C."/>
            <person name="Tesfaye S."/>
            <person name="Thomson T."/>
            <person name="Thoulutsang Y."/>
            <person name="Thoulutsang D."/>
            <person name="Topham K."/>
            <person name="Topping I."/>
            <person name="Tsamla T."/>
            <person name="Vassiliev H."/>
            <person name="Vo A."/>
            <person name="Wangchuk T."/>
            <person name="Wangdi T."/>
            <person name="Weiand M."/>
            <person name="Wilkinson J."/>
            <person name="Wilson A."/>
            <person name="Yadav S."/>
            <person name="Young G."/>
            <person name="Yu Q."/>
            <person name="Zembek L."/>
            <person name="Zhong D."/>
            <person name="Zimmer A."/>
            <person name="Zwirko Z."/>
            <person name="Jaffe D.B."/>
            <person name="Alvarez P."/>
            <person name="Brockman W."/>
            <person name="Butler J."/>
            <person name="Chin C."/>
            <person name="Gnerre S."/>
            <person name="Grabherr M."/>
            <person name="Kleber M."/>
            <person name="Mauceli E."/>
            <person name="MacCallum I."/>
        </authorList>
    </citation>
    <scope>NUCLEOTIDE SEQUENCE [LARGE SCALE GENOMIC DNA]</scope>
    <source>
        <strain evidence="7">Tucson 14024-0371.13</strain>
    </source>
</reference>
<keyword evidence="2 4" id="KW-0863">Zinc-finger</keyword>
<dbReference type="SMR" id="A0A0P8Y0N7"/>
<dbReference type="SUPFAM" id="SSF57850">
    <property type="entry name" value="RING/U-box"/>
    <property type="match status" value="1"/>
</dbReference>
<evidence type="ECO:0000313" key="6">
    <source>
        <dbReference type="EMBL" id="KPU80330.1"/>
    </source>
</evidence>
<dbReference type="PROSITE" id="PS00518">
    <property type="entry name" value="ZF_RING_1"/>
    <property type="match status" value="1"/>
</dbReference>
<evidence type="ECO:0000256" key="2">
    <source>
        <dbReference type="ARBA" id="ARBA00022771"/>
    </source>
</evidence>
<evidence type="ECO:0000259" key="5">
    <source>
        <dbReference type="PROSITE" id="PS50089"/>
    </source>
</evidence>
<protein>
    <recommendedName>
        <fullName evidence="5">RING-type domain-containing protein</fullName>
    </recommendedName>
</protein>
<proteinExistence type="predicted"/>
<evidence type="ECO:0000256" key="3">
    <source>
        <dbReference type="ARBA" id="ARBA00022833"/>
    </source>
</evidence>
<gene>
    <name evidence="6" type="primary">Dana\GF27758</name>
    <name evidence="6" type="ORF">GF27758</name>
</gene>
<organism evidence="6 7">
    <name type="scientific">Drosophila ananassae</name>
    <name type="common">Fruit fly</name>
    <dbReference type="NCBI Taxonomy" id="7217"/>
    <lineage>
        <taxon>Eukaryota</taxon>
        <taxon>Metazoa</taxon>
        <taxon>Ecdysozoa</taxon>
        <taxon>Arthropoda</taxon>
        <taxon>Hexapoda</taxon>
        <taxon>Insecta</taxon>
        <taxon>Pterygota</taxon>
        <taxon>Neoptera</taxon>
        <taxon>Endopterygota</taxon>
        <taxon>Diptera</taxon>
        <taxon>Brachycera</taxon>
        <taxon>Muscomorpha</taxon>
        <taxon>Ephydroidea</taxon>
        <taxon>Drosophilidae</taxon>
        <taxon>Drosophila</taxon>
        <taxon>Sophophora</taxon>
    </lineage>
</organism>
<name>A0A0P8Y0N7_DROAN</name>
<dbReference type="Gene3D" id="3.30.40.10">
    <property type="entry name" value="Zinc/RING finger domain, C3HC4 (zinc finger)"/>
    <property type="match status" value="1"/>
</dbReference>
<evidence type="ECO:0000313" key="7">
    <source>
        <dbReference type="Proteomes" id="UP000007801"/>
    </source>
</evidence>
<dbReference type="GO" id="GO:0008270">
    <property type="term" value="F:zinc ion binding"/>
    <property type="evidence" value="ECO:0007669"/>
    <property type="project" value="UniProtKB-KW"/>
</dbReference>